<name>A0ABQ1QQK1_9RHOB</name>
<reference evidence="3" key="1">
    <citation type="journal article" date="2019" name="Int. J. Syst. Evol. Microbiol.">
        <title>The Global Catalogue of Microorganisms (GCM) 10K type strain sequencing project: providing services to taxonomists for standard genome sequencing and annotation.</title>
        <authorList>
            <consortium name="The Broad Institute Genomics Platform"/>
            <consortium name="The Broad Institute Genome Sequencing Center for Infectious Disease"/>
            <person name="Wu L."/>
            <person name="Ma J."/>
        </authorList>
    </citation>
    <scope>NUCLEOTIDE SEQUENCE [LARGE SCALE GENOMIC DNA]</scope>
    <source>
        <strain evidence="3">CGMCC 1.12922</strain>
    </source>
</reference>
<dbReference type="EMBL" id="BMGI01000004">
    <property type="protein sequence ID" value="GGD40981.1"/>
    <property type="molecule type" value="Genomic_DNA"/>
</dbReference>
<feature type="transmembrane region" description="Helical" evidence="1">
    <location>
        <begin position="30"/>
        <end position="52"/>
    </location>
</feature>
<evidence type="ECO:0000313" key="3">
    <source>
        <dbReference type="Proteomes" id="UP000617355"/>
    </source>
</evidence>
<comment type="caution">
    <text evidence="2">The sequence shown here is derived from an EMBL/GenBank/DDBJ whole genome shotgun (WGS) entry which is preliminary data.</text>
</comment>
<proteinExistence type="predicted"/>
<dbReference type="Proteomes" id="UP000617355">
    <property type="component" value="Unassembled WGS sequence"/>
</dbReference>
<keyword evidence="1" id="KW-0812">Transmembrane</keyword>
<keyword evidence="1" id="KW-1133">Transmembrane helix</keyword>
<evidence type="ECO:0000256" key="1">
    <source>
        <dbReference type="SAM" id="Phobius"/>
    </source>
</evidence>
<organism evidence="2 3">
    <name type="scientific">Sinisalibacter lacisalsi</name>
    <dbReference type="NCBI Taxonomy" id="1526570"/>
    <lineage>
        <taxon>Bacteria</taxon>
        <taxon>Pseudomonadati</taxon>
        <taxon>Pseudomonadota</taxon>
        <taxon>Alphaproteobacteria</taxon>
        <taxon>Rhodobacterales</taxon>
        <taxon>Roseobacteraceae</taxon>
        <taxon>Sinisalibacter</taxon>
    </lineage>
</organism>
<protein>
    <recommendedName>
        <fullName evidence="4">Pilus assembly protein</fullName>
    </recommendedName>
</protein>
<keyword evidence="3" id="KW-1185">Reference proteome</keyword>
<sequence length="205" mass="22950">MRTLATFSASLVSRIPGPLRRFAARDDASLSVEAVLILPLLLWSFLAVYSFFDVYRIKALALKANYAISDVLSRETNVIDMNYIIGAERLYEYLTRSDDGAWLRVTVVHCTADCGESYRVLERDWSRATDNLETYSNDDIMAKLEPIIPWVAAGERVIIVETAMQYQPPFSQALTGVGPRILTDVVMTRPRFAPQLCFDGVGCGV</sequence>
<gene>
    <name evidence="2" type="ORF">GCM10011358_26030</name>
</gene>
<evidence type="ECO:0008006" key="4">
    <source>
        <dbReference type="Google" id="ProtNLM"/>
    </source>
</evidence>
<keyword evidence="1" id="KW-0472">Membrane</keyword>
<accession>A0ABQ1QQK1</accession>
<evidence type="ECO:0000313" key="2">
    <source>
        <dbReference type="EMBL" id="GGD40981.1"/>
    </source>
</evidence>